<dbReference type="Proteomes" id="UP000027491">
    <property type="component" value="Segment"/>
</dbReference>
<proteinExistence type="predicted"/>
<dbReference type="SUPFAM" id="SSF52540">
    <property type="entry name" value="P-loop containing nucleoside triphosphate hydrolases"/>
    <property type="match status" value="1"/>
</dbReference>
<dbReference type="RefSeq" id="YP_009124851.1">
    <property type="nucleotide sequence ID" value="NC_026590.1"/>
</dbReference>
<keyword evidence="2" id="KW-0067">ATP-binding</keyword>
<evidence type="ECO:0000256" key="1">
    <source>
        <dbReference type="SAM" id="MobiDB-lite"/>
    </source>
</evidence>
<gene>
    <name evidence="2" type="primary">109</name>
    <name evidence="2" type="ORF">PBI_GAIA_109</name>
</gene>
<dbReference type="EMBL" id="KJ567043">
    <property type="protein sequence ID" value="AID58928.1"/>
    <property type="molecule type" value="Genomic_DNA"/>
</dbReference>
<accession>A0A068F3K4</accession>
<organism evidence="2 3">
    <name type="scientific">Mycobacterium phage Gaia</name>
    <dbReference type="NCBI Taxonomy" id="1486472"/>
    <lineage>
        <taxon>Viruses</taxon>
        <taxon>Duplodnaviria</taxon>
        <taxon>Heunggongvirae</taxon>
        <taxon>Uroviricota</taxon>
        <taxon>Caudoviricetes</taxon>
        <taxon>Gaiavirus</taxon>
        <taxon>Gaiavirus gaia</taxon>
    </lineage>
</organism>
<dbReference type="Pfam" id="PF13481">
    <property type="entry name" value="AAA_25"/>
    <property type="match status" value="1"/>
</dbReference>
<feature type="compositionally biased region" description="Basic and acidic residues" evidence="1">
    <location>
        <begin position="102"/>
        <end position="112"/>
    </location>
</feature>
<protein>
    <submittedName>
        <fullName evidence="2">RepA-like helicase</fullName>
    </submittedName>
</protein>
<dbReference type="GeneID" id="23679615"/>
<keyword evidence="3" id="KW-1185">Reference proteome</keyword>
<evidence type="ECO:0000313" key="3">
    <source>
        <dbReference type="Proteomes" id="UP000027491"/>
    </source>
</evidence>
<dbReference type="Gene3D" id="3.40.50.300">
    <property type="entry name" value="P-loop containing nucleotide triphosphate hydrolases"/>
    <property type="match status" value="1"/>
</dbReference>
<reference evidence="2 3" key="1">
    <citation type="submission" date="2014-03" db="EMBL/GenBank/DDBJ databases">
        <authorList>
            <person name="Yoder B.A."/>
            <person name="Colicchio M.A."/>
            <person name="Schafer C.E."/>
            <person name="Abrahim M.R."/>
            <person name="Adkins N.L."/>
            <person name="Burke K.A."/>
            <person name="Churilla B.M."/>
            <person name="Cohen K.L."/>
            <person name="Fasoranti T.O."/>
            <person name="Genkil J.S."/>
            <person name="Kramer Z.J."/>
            <person name="Prout A.K."/>
            <person name="Schwarz A.G."/>
            <person name="Tish M."/>
            <person name="Vispute N."/>
            <person name="Wilkes K.E."/>
            <person name="Williams C.R."/>
            <person name="Xiao X."/>
            <person name="Yu V.J."/>
            <person name="Lapin J.S."/>
            <person name="Ott C.T."/>
            <person name="Walburn T.D."/>
            <person name="Bradley K.W."/>
            <person name="Clarke D.Q."/>
            <person name="Lewis M.F."/>
            <person name="Barker L.P."/>
            <person name="Bailey C."/>
            <person name="Asai D.J."/>
            <person name="Bowman C.A."/>
            <person name="Russell D.A."/>
            <person name="Pope W.H."/>
            <person name="Jacobs-Sera D."/>
            <person name="Hendrix R.W."/>
            <person name="Hatfull G.F."/>
        </authorList>
    </citation>
    <scope>NUCLEOTIDE SEQUENCE [LARGE SCALE GENOMIC DNA]</scope>
</reference>
<keyword evidence="2" id="KW-0547">Nucleotide-binding</keyword>
<dbReference type="GO" id="GO:0004386">
    <property type="term" value="F:helicase activity"/>
    <property type="evidence" value="ECO:0007669"/>
    <property type="project" value="UniProtKB-KW"/>
</dbReference>
<dbReference type="KEGG" id="vg:23679615"/>
<feature type="region of interest" description="Disordered" evidence="1">
    <location>
        <begin position="101"/>
        <end position="153"/>
    </location>
</feature>
<dbReference type="OrthoDB" id="4362at10239"/>
<feature type="region of interest" description="Disordered" evidence="1">
    <location>
        <begin position="1"/>
        <end position="28"/>
    </location>
</feature>
<name>A0A068F3K4_9CAUD</name>
<dbReference type="InterPro" id="IPR027417">
    <property type="entry name" value="P-loop_NTPase"/>
</dbReference>
<evidence type="ECO:0000313" key="2">
    <source>
        <dbReference type="EMBL" id="AID58928.1"/>
    </source>
</evidence>
<keyword evidence="2" id="KW-0347">Helicase</keyword>
<sequence length="472" mass="50793">MESFKDKLFTSKPSRPEPTGPMVVPSDSYTKSAMDKELEVLASTVVGRNNQLNISALKLAGLPIDRWTLRQKLIEACEVNGLTQDDGGYLGVEKTIDSAFGKADRDGPRMIPERPAQQSDAPRMPSVQAAENAQQEAGGGGDNPFGDTPPVDGANWMFDADDTVVELWGSSDQILWAEGEALMICGGMGLGKSTLAGMLLRAQLGLRDTVLDLPVTPVDKPILYLAMDRPRQLRRAMRRQFSEEEKELIAGKLLIRPGPPVMDMAIDPSLLARMAEAVGAGVVYVDSLKDAVVGLSADETAANYNRARQKLLASGVEVCELHHTRKPSAEAPGGISSVYGSTWLASGAGSVILLSGEPGDLVVKFRHAKTPANEVGPWHLLLDPERGEFAVQKCDLLVVARGCGSEGLSADEAAKVLYDTRRPSASEKKKAERQLANLESKGLLTRVAGRGGDVFFPIENRLQESQLSGEMF</sequence>
<keyword evidence="2" id="KW-0378">Hydrolase</keyword>